<comment type="caution">
    <text evidence="2">The sequence shown here is derived from an EMBL/GenBank/DDBJ whole genome shotgun (WGS) entry which is preliminary data.</text>
</comment>
<dbReference type="EMBL" id="JANCYW010000001">
    <property type="protein sequence ID" value="KAK4534365.1"/>
    <property type="molecule type" value="Genomic_DNA"/>
</dbReference>
<organism evidence="2 3">
    <name type="scientific">Cyanidium caldarium</name>
    <name type="common">Red alga</name>
    <dbReference type="NCBI Taxonomy" id="2771"/>
    <lineage>
        <taxon>Eukaryota</taxon>
        <taxon>Rhodophyta</taxon>
        <taxon>Bangiophyceae</taxon>
        <taxon>Cyanidiales</taxon>
        <taxon>Cyanidiaceae</taxon>
        <taxon>Cyanidium</taxon>
    </lineage>
</organism>
<feature type="compositionally biased region" description="Low complexity" evidence="1">
    <location>
        <begin position="279"/>
        <end position="295"/>
    </location>
</feature>
<sequence length="327" mass="35234">MGALRQRPVTESGLAGRQVSSPTPEHRLAFVSSISCWRAGTAHRGGCSGAAQAVGRPPLPSRRPRPVSLHWRGRVRWWSVRACASPSPEPSTDDDDDDDVAVRIHDAFLNACVPTRGVPYVNALKAFIAATAEAYRRGYSLEALDVEVRRASSETRTRDGRPVVQRPLQSDEVELRTIWLTLVYKALRYIDYPRERLPPDVDAAGMAAGRPPSPSNTAATPITTRTTAGATRTATEFRFPDPFDRFVKSIVDAARAGYDLARIKLEQQIRNATTNNSEADASAAGGSSPGAPRSSLESAILAQSTRLVWLTVQVVDGMSGDGGAAMG</sequence>
<protein>
    <submittedName>
        <fullName evidence="2">Uncharacterized protein</fullName>
    </submittedName>
</protein>
<feature type="region of interest" description="Disordered" evidence="1">
    <location>
        <begin position="274"/>
        <end position="296"/>
    </location>
</feature>
<reference evidence="2 3" key="1">
    <citation type="submission" date="2022-07" db="EMBL/GenBank/DDBJ databases">
        <title>Genome-wide signatures of adaptation to extreme environments.</title>
        <authorList>
            <person name="Cho C.H."/>
            <person name="Yoon H.S."/>
        </authorList>
    </citation>
    <scope>NUCLEOTIDE SEQUENCE [LARGE SCALE GENOMIC DNA]</scope>
    <source>
        <strain evidence="2 3">DBV 063 E5</strain>
    </source>
</reference>
<evidence type="ECO:0000256" key="1">
    <source>
        <dbReference type="SAM" id="MobiDB-lite"/>
    </source>
</evidence>
<evidence type="ECO:0000313" key="3">
    <source>
        <dbReference type="Proteomes" id="UP001301350"/>
    </source>
</evidence>
<dbReference type="Proteomes" id="UP001301350">
    <property type="component" value="Unassembled WGS sequence"/>
</dbReference>
<accession>A0AAV9IQ03</accession>
<gene>
    <name evidence="2" type="ORF">CDCA_CDCA01G0390</name>
</gene>
<proteinExistence type="predicted"/>
<dbReference type="AlphaFoldDB" id="A0AAV9IQ03"/>
<evidence type="ECO:0000313" key="2">
    <source>
        <dbReference type="EMBL" id="KAK4534365.1"/>
    </source>
</evidence>
<name>A0AAV9IQ03_CYACA</name>
<feature type="region of interest" description="Disordered" evidence="1">
    <location>
        <begin position="1"/>
        <end position="22"/>
    </location>
</feature>
<keyword evidence="3" id="KW-1185">Reference proteome</keyword>